<proteinExistence type="predicted"/>
<feature type="region of interest" description="Disordered" evidence="1">
    <location>
        <begin position="54"/>
        <end position="100"/>
    </location>
</feature>
<dbReference type="Proteomes" id="UP001176941">
    <property type="component" value="Chromosome 27"/>
</dbReference>
<evidence type="ECO:0000256" key="1">
    <source>
        <dbReference type="SAM" id="MobiDB-lite"/>
    </source>
</evidence>
<accession>A0ABN8Z411</accession>
<protein>
    <submittedName>
        <fullName evidence="2">Uncharacterized protein</fullName>
    </submittedName>
</protein>
<reference evidence="2" key="1">
    <citation type="submission" date="2023-04" db="EMBL/GenBank/DDBJ databases">
        <authorList>
            <consortium name="ELIXIR-Norway"/>
        </authorList>
    </citation>
    <scope>NUCLEOTIDE SEQUENCE [LARGE SCALE GENOMIC DNA]</scope>
</reference>
<keyword evidence="3" id="KW-1185">Reference proteome</keyword>
<sequence length="100" mass="11332">MKQELCGQRPGDHAIKATFQEDCGMKQHCYHGPSHSPMEPSKPEARTYTEKPFLPSVREGDGGRLLRSSNGMVPRAEWGRPNGRADQSRNKQYCYDNHSN</sequence>
<name>A0ABN8Z411_RANTA</name>
<gene>
    <name evidence="2" type="ORF">MRATA1EN1_LOCUS16539</name>
</gene>
<evidence type="ECO:0000313" key="3">
    <source>
        <dbReference type="Proteomes" id="UP001176941"/>
    </source>
</evidence>
<dbReference type="EMBL" id="OX459963">
    <property type="protein sequence ID" value="CAI9167577.1"/>
    <property type="molecule type" value="Genomic_DNA"/>
</dbReference>
<evidence type="ECO:0000313" key="2">
    <source>
        <dbReference type="EMBL" id="CAI9167577.1"/>
    </source>
</evidence>
<organism evidence="2 3">
    <name type="scientific">Rangifer tarandus platyrhynchus</name>
    <name type="common">Svalbard reindeer</name>
    <dbReference type="NCBI Taxonomy" id="3082113"/>
    <lineage>
        <taxon>Eukaryota</taxon>
        <taxon>Metazoa</taxon>
        <taxon>Chordata</taxon>
        <taxon>Craniata</taxon>
        <taxon>Vertebrata</taxon>
        <taxon>Euteleostomi</taxon>
        <taxon>Mammalia</taxon>
        <taxon>Eutheria</taxon>
        <taxon>Laurasiatheria</taxon>
        <taxon>Artiodactyla</taxon>
        <taxon>Ruminantia</taxon>
        <taxon>Pecora</taxon>
        <taxon>Cervidae</taxon>
        <taxon>Odocoileinae</taxon>
        <taxon>Rangifer</taxon>
    </lineage>
</organism>